<keyword evidence="11" id="KW-1185">Reference proteome</keyword>
<name>G2JBG4_9BURK</name>
<keyword evidence="5 8" id="KW-0378">Hydrolase</keyword>
<evidence type="ECO:0000256" key="3">
    <source>
        <dbReference type="ARBA" id="ARBA00022722"/>
    </source>
</evidence>
<comment type="cofactor">
    <cofactor evidence="1 8">
        <name>Mg(2+)</name>
        <dbReference type="ChEBI" id="CHEBI:18420"/>
    </cofactor>
</comment>
<dbReference type="PANTHER" id="PTHR33653:SF1">
    <property type="entry name" value="RIBONUCLEASE VAPC2"/>
    <property type="match status" value="1"/>
</dbReference>
<dbReference type="STRING" id="1070319.CAGGBEG34_440005"/>
<feature type="binding site" evidence="8">
    <location>
        <position position="95"/>
    </location>
    <ligand>
        <name>Mg(2+)</name>
        <dbReference type="ChEBI" id="CHEBI:18420"/>
    </ligand>
</feature>
<dbReference type="eggNOG" id="COG1487">
    <property type="taxonomic scope" value="Bacteria"/>
</dbReference>
<feature type="domain" description="PIN" evidence="9">
    <location>
        <begin position="1"/>
        <end position="120"/>
    </location>
</feature>
<comment type="function">
    <text evidence="8">Toxic component of a toxin-antitoxin (TA) system. An RNase.</text>
</comment>
<dbReference type="GO" id="GO:0004540">
    <property type="term" value="F:RNA nuclease activity"/>
    <property type="evidence" value="ECO:0007669"/>
    <property type="project" value="InterPro"/>
</dbReference>
<keyword evidence="6 8" id="KW-0460">Magnesium</keyword>
<dbReference type="GO" id="GO:0000287">
    <property type="term" value="F:magnesium ion binding"/>
    <property type="evidence" value="ECO:0007669"/>
    <property type="project" value="UniProtKB-UniRule"/>
</dbReference>
<dbReference type="AlphaFoldDB" id="G2JBG4"/>
<evidence type="ECO:0000259" key="9">
    <source>
        <dbReference type="Pfam" id="PF01850"/>
    </source>
</evidence>
<evidence type="ECO:0000256" key="5">
    <source>
        <dbReference type="ARBA" id="ARBA00022801"/>
    </source>
</evidence>
<dbReference type="InterPro" id="IPR002716">
    <property type="entry name" value="PIN_dom"/>
</dbReference>
<dbReference type="GO" id="GO:0016787">
    <property type="term" value="F:hydrolase activity"/>
    <property type="evidence" value="ECO:0007669"/>
    <property type="project" value="UniProtKB-KW"/>
</dbReference>
<dbReference type="SUPFAM" id="SSF88723">
    <property type="entry name" value="PIN domain-like"/>
    <property type="match status" value="1"/>
</dbReference>
<dbReference type="GO" id="GO:0090729">
    <property type="term" value="F:toxin activity"/>
    <property type="evidence" value="ECO:0007669"/>
    <property type="project" value="UniProtKB-KW"/>
</dbReference>
<dbReference type="Gene3D" id="3.40.50.1010">
    <property type="entry name" value="5'-nuclease"/>
    <property type="match status" value="1"/>
</dbReference>
<dbReference type="RefSeq" id="WP_006683191.1">
    <property type="nucleotide sequence ID" value="NZ_CAFB01000063.1"/>
</dbReference>
<evidence type="ECO:0000256" key="2">
    <source>
        <dbReference type="ARBA" id="ARBA00022649"/>
    </source>
</evidence>
<dbReference type="InterPro" id="IPR050556">
    <property type="entry name" value="Type_II_TA_system_RNase"/>
</dbReference>
<keyword evidence="8" id="KW-0800">Toxin</keyword>
<keyword evidence="2 8" id="KW-1277">Toxin-antitoxin system</keyword>
<comment type="similarity">
    <text evidence="7 8">Belongs to the PINc/VapC protein family.</text>
</comment>
<dbReference type="InterPro" id="IPR022907">
    <property type="entry name" value="VapC_family"/>
</dbReference>
<sequence length="134" mass="14271">MLDTNIASVIIKGNVPFILARLTALSMNSVVVSSVTEAELLYGLAKCGRPAGLAARIREFLARVDVLPWDRKAAAAYGDLRTSLETVGISLEGLDMMIAAHAVSVGATLVTKDQAFSRVPSGLNIEDWTKEISP</sequence>
<dbReference type="OrthoDB" id="9796690at2"/>
<dbReference type="EC" id="3.1.-.-" evidence="8"/>
<comment type="caution">
    <text evidence="10">The sequence shown here is derived from an EMBL/GenBank/DDBJ whole genome shotgun (WGS) entry which is preliminary data.</text>
</comment>
<dbReference type="CDD" id="cd18740">
    <property type="entry name" value="PIN_VapC4-5_FitB-like"/>
    <property type="match status" value="1"/>
</dbReference>
<organism evidence="10 11">
    <name type="scientific">Candidatus Glomeribacter gigasporarum BEG34</name>
    <dbReference type="NCBI Taxonomy" id="1070319"/>
    <lineage>
        <taxon>Bacteria</taxon>
        <taxon>Pseudomonadati</taxon>
        <taxon>Pseudomonadota</taxon>
        <taxon>Betaproteobacteria</taxon>
        <taxon>Burkholderiales</taxon>
        <taxon>Burkholderiaceae</taxon>
        <taxon>Candidatus Glomeribacter</taxon>
    </lineage>
</organism>
<protein>
    <recommendedName>
        <fullName evidence="8">Ribonuclease VapC</fullName>
        <shortName evidence="8">RNase VapC</shortName>
        <ecNumber evidence="8">3.1.-.-</ecNumber>
    </recommendedName>
    <alternativeName>
        <fullName evidence="8">Toxin VapC</fullName>
    </alternativeName>
</protein>
<dbReference type="PANTHER" id="PTHR33653">
    <property type="entry name" value="RIBONUCLEASE VAPC2"/>
    <property type="match status" value="1"/>
</dbReference>
<dbReference type="Proteomes" id="UP000054051">
    <property type="component" value="Unassembled WGS sequence"/>
</dbReference>
<dbReference type="EMBL" id="CAFB01000063">
    <property type="protein sequence ID" value="CCD30118.1"/>
    <property type="molecule type" value="Genomic_DNA"/>
</dbReference>
<keyword evidence="3 8" id="KW-0540">Nuclease</keyword>
<evidence type="ECO:0000256" key="7">
    <source>
        <dbReference type="ARBA" id="ARBA00038093"/>
    </source>
</evidence>
<evidence type="ECO:0000256" key="4">
    <source>
        <dbReference type="ARBA" id="ARBA00022723"/>
    </source>
</evidence>
<evidence type="ECO:0000256" key="6">
    <source>
        <dbReference type="ARBA" id="ARBA00022842"/>
    </source>
</evidence>
<dbReference type="InterPro" id="IPR029060">
    <property type="entry name" value="PIN-like_dom_sf"/>
</dbReference>
<evidence type="ECO:0000313" key="11">
    <source>
        <dbReference type="Proteomes" id="UP000054051"/>
    </source>
</evidence>
<accession>G2JBG4</accession>
<reference evidence="10 11" key="1">
    <citation type="submission" date="2011-08" db="EMBL/GenBank/DDBJ databases">
        <title>The genome of the obligate endobacterium of an arbuscular mycorrhizal fungus reveals an interphylum network of nutritional interactions.</title>
        <authorList>
            <person name="Ghignone S."/>
            <person name="Salvioli A."/>
            <person name="Anca I."/>
            <person name="Lumini E."/>
            <person name="Ortu G."/>
            <person name="Petiti L."/>
            <person name="Cruveiller S."/>
            <person name="Bianciotto V."/>
            <person name="Piffanelli P."/>
            <person name="Lanfranco L."/>
            <person name="Bonfante P."/>
        </authorList>
    </citation>
    <scope>NUCLEOTIDE SEQUENCE [LARGE SCALE GENOMIC DNA]</scope>
    <source>
        <strain evidence="10 11">BEG34</strain>
    </source>
</reference>
<feature type="binding site" evidence="8">
    <location>
        <position position="3"/>
    </location>
    <ligand>
        <name>Mg(2+)</name>
        <dbReference type="ChEBI" id="CHEBI:18420"/>
    </ligand>
</feature>
<keyword evidence="4 8" id="KW-0479">Metal-binding</keyword>
<gene>
    <name evidence="8" type="primary">vapC</name>
    <name evidence="10" type="ORF">CAGGBEG34_440005</name>
</gene>
<evidence type="ECO:0000256" key="1">
    <source>
        <dbReference type="ARBA" id="ARBA00001946"/>
    </source>
</evidence>
<dbReference type="Pfam" id="PF01850">
    <property type="entry name" value="PIN"/>
    <property type="match status" value="1"/>
</dbReference>
<evidence type="ECO:0000313" key="10">
    <source>
        <dbReference type="EMBL" id="CCD30118.1"/>
    </source>
</evidence>
<dbReference type="HAMAP" id="MF_00265">
    <property type="entry name" value="VapC_Nob1"/>
    <property type="match status" value="1"/>
</dbReference>
<evidence type="ECO:0000256" key="8">
    <source>
        <dbReference type="HAMAP-Rule" id="MF_00265"/>
    </source>
</evidence>
<proteinExistence type="inferred from homology"/>